<evidence type="ECO:0000313" key="1">
    <source>
        <dbReference type="EMBL" id="KAH7297494.1"/>
    </source>
</evidence>
<protein>
    <submittedName>
        <fullName evidence="1">Uncharacterized protein</fullName>
    </submittedName>
</protein>
<keyword evidence="2" id="KW-1185">Reference proteome</keyword>
<dbReference type="AlphaFoldDB" id="A0A8T2RNX8"/>
<reference evidence="1" key="1">
    <citation type="submission" date="2021-08" db="EMBL/GenBank/DDBJ databases">
        <title>WGS assembly of Ceratopteris richardii.</title>
        <authorList>
            <person name="Marchant D.B."/>
            <person name="Chen G."/>
            <person name="Jenkins J."/>
            <person name="Shu S."/>
            <person name="Leebens-Mack J."/>
            <person name="Grimwood J."/>
            <person name="Schmutz J."/>
            <person name="Soltis P."/>
            <person name="Soltis D."/>
            <person name="Chen Z.-H."/>
        </authorList>
    </citation>
    <scope>NUCLEOTIDE SEQUENCE</scope>
    <source>
        <strain evidence="1">Whitten #5841</strain>
        <tissue evidence="1">Leaf</tissue>
    </source>
</reference>
<dbReference type="AntiFam" id="ANF00122">
    <property type="entry name" value="Shadow ORF (opposite clpB)"/>
</dbReference>
<dbReference type="EMBL" id="CM035431">
    <property type="protein sequence ID" value="KAH7297494.1"/>
    <property type="molecule type" value="Genomic_DNA"/>
</dbReference>
<comment type="caution">
    <text evidence="1">The sequence shown here is derived from an EMBL/GenBank/DDBJ whole genome shotgun (WGS) entry which is preliminary data.</text>
</comment>
<sequence>MVFQSTDSLSDSEPFFACATLSIHNLRSVHRINCLRVGHFSHIIIISKMFREAQVQRENEGSSSSTLATNLHLLCTALSEIAIREHEFERGDEETKGERKTESVKFIYEKPSRQRLMTSLLIKVSGTSWHSMRCIRPSMIAVFPTPGSPTRWSLILGLFPRICITVLFEQLCPL</sequence>
<gene>
    <name evidence="1" type="ORF">KP509_26G071700</name>
</gene>
<organism evidence="1 2">
    <name type="scientific">Ceratopteris richardii</name>
    <name type="common">Triangle waterfern</name>
    <dbReference type="NCBI Taxonomy" id="49495"/>
    <lineage>
        <taxon>Eukaryota</taxon>
        <taxon>Viridiplantae</taxon>
        <taxon>Streptophyta</taxon>
        <taxon>Embryophyta</taxon>
        <taxon>Tracheophyta</taxon>
        <taxon>Polypodiopsida</taxon>
        <taxon>Polypodiidae</taxon>
        <taxon>Polypodiales</taxon>
        <taxon>Pteridineae</taxon>
        <taxon>Pteridaceae</taxon>
        <taxon>Parkerioideae</taxon>
        <taxon>Ceratopteris</taxon>
    </lineage>
</organism>
<evidence type="ECO:0000313" key="2">
    <source>
        <dbReference type="Proteomes" id="UP000825935"/>
    </source>
</evidence>
<dbReference type="Proteomes" id="UP000825935">
    <property type="component" value="Chromosome 26"/>
</dbReference>
<proteinExistence type="predicted"/>
<name>A0A8T2RNX8_CERRI</name>
<accession>A0A8T2RNX8</accession>